<keyword evidence="2" id="KW-1003">Cell membrane</keyword>
<gene>
    <name evidence="7" type="ORF">DWY69_10820</name>
</gene>
<feature type="transmembrane region" description="Helical" evidence="6">
    <location>
        <begin position="114"/>
        <end position="133"/>
    </location>
</feature>
<feature type="transmembrane region" description="Helical" evidence="6">
    <location>
        <begin position="154"/>
        <end position="180"/>
    </location>
</feature>
<dbReference type="NCBIfam" id="NF041503">
    <property type="entry name" value="WZX_like"/>
    <property type="match status" value="1"/>
</dbReference>
<evidence type="ECO:0000313" key="7">
    <source>
        <dbReference type="EMBL" id="RGE71957.1"/>
    </source>
</evidence>
<evidence type="ECO:0000256" key="5">
    <source>
        <dbReference type="ARBA" id="ARBA00023136"/>
    </source>
</evidence>
<evidence type="ECO:0000256" key="3">
    <source>
        <dbReference type="ARBA" id="ARBA00022692"/>
    </source>
</evidence>
<sequence length="451" mass="50849">MTPFVVYFLDGEQYGLWGVFQSLAAITTLFDFGFATTFARNINYCWNGAGKLEKTGGMFSEQSEPNFYLMKKTMKACQTVFLLISVAALVIMLTAGTFYVRYISSAISGEEPEIAWIICSIAIFLNLYFGYYGSFLRGVGAISDANKATVYSKAVQIIVTIVLLACGFGIVGTSVAYLVYGTLYRIIARQSFYKYKGIGDRLKEVKNIIPIEEIKEMFWTVWHNAWREGIVSLANYLANQATTIICSLYMPLTQTGSYSLAVRLGMAVAQVSSAMYTANQPVLQSAYINNDKAKMKKKMSLIVFSYTVLDIVGMLLVVIVGLPLLRLIRPETVVSTSIMVAIGFYQFILKFRNCYTSYFSCTNRIPYIKAFLISSIGCVVLSFIFMGWFHYGVWGLIVAQIISQGIYNAWAWMVKAHKEMDLSAQETIFYGWRETKQIIESFLKKRSKRNV</sequence>
<accession>A0A3E3IXZ5</accession>
<keyword evidence="5 6" id="KW-0472">Membrane</keyword>
<dbReference type="AlphaFoldDB" id="A0A3E3IXZ5"/>
<protein>
    <recommendedName>
        <fullName evidence="9">Polysaccharide biosynthesis protein</fullName>
    </recommendedName>
</protein>
<evidence type="ECO:0000256" key="1">
    <source>
        <dbReference type="ARBA" id="ARBA00004651"/>
    </source>
</evidence>
<proteinExistence type="predicted"/>
<evidence type="ECO:0008006" key="9">
    <source>
        <dbReference type="Google" id="ProtNLM"/>
    </source>
</evidence>
<feature type="transmembrane region" description="Helical" evidence="6">
    <location>
        <begin position="14"/>
        <end position="34"/>
    </location>
</feature>
<evidence type="ECO:0000313" key="8">
    <source>
        <dbReference type="Proteomes" id="UP000261166"/>
    </source>
</evidence>
<reference evidence="7 8" key="1">
    <citation type="submission" date="2018-08" db="EMBL/GenBank/DDBJ databases">
        <title>A genome reference for cultivated species of the human gut microbiota.</title>
        <authorList>
            <person name="Zou Y."/>
            <person name="Xue W."/>
            <person name="Luo G."/>
        </authorList>
    </citation>
    <scope>NUCLEOTIDE SEQUENCE [LARGE SCALE GENOMIC DNA]</scope>
    <source>
        <strain evidence="7 8">AF26-4BH</strain>
    </source>
</reference>
<comment type="caution">
    <text evidence="7">The sequence shown here is derived from an EMBL/GenBank/DDBJ whole genome shotgun (WGS) entry which is preliminary data.</text>
</comment>
<name>A0A3E3IXZ5_9FIRM</name>
<feature type="transmembrane region" description="Helical" evidence="6">
    <location>
        <begin position="370"/>
        <end position="388"/>
    </location>
</feature>
<dbReference type="InterPro" id="IPR050833">
    <property type="entry name" value="Poly_Biosynth_Transport"/>
</dbReference>
<keyword evidence="3 6" id="KW-0812">Transmembrane</keyword>
<keyword evidence="4 6" id="KW-1133">Transmembrane helix</keyword>
<feature type="transmembrane region" description="Helical" evidence="6">
    <location>
        <begin position="299"/>
        <end position="320"/>
    </location>
</feature>
<evidence type="ECO:0000256" key="2">
    <source>
        <dbReference type="ARBA" id="ARBA00022475"/>
    </source>
</evidence>
<feature type="transmembrane region" description="Helical" evidence="6">
    <location>
        <begin position="394"/>
        <end position="413"/>
    </location>
</feature>
<dbReference type="InterPro" id="IPR048122">
    <property type="entry name" value="WZX-like"/>
</dbReference>
<dbReference type="Proteomes" id="UP000261166">
    <property type="component" value="Unassembled WGS sequence"/>
</dbReference>
<evidence type="ECO:0000256" key="4">
    <source>
        <dbReference type="ARBA" id="ARBA00022989"/>
    </source>
</evidence>
<dbReference type="EMBL" id="QVLU01000008">
    <property type="protein sequence ID" value="RGE71957.1"/>
    <property type="molecule type" value="Genomic_DNA"/>
</dbReference>
<dbReference type="PANTHER" id="PTHR30250:SF26">
    <property type="entry name" value="PSMA PROTEIN"/>
    <property type="match status" value="1"/>
</dbReference>
<organism evidence="7 8">
    <name type="scientific">Eisenbergiella massiliensis</name>
    <dbReference type="NCBI Taxonomy" id="1720294"/>
    <lineage>
        <taxon>Bacteria</taxon>
        <taxon>Bacillati</taxon>
        <taxon>Bacillota</taxon>
        <taxon>Clostridia</taxon>
        <taxon>Lachnospirales</taxon>
        <taxon>Lachnospiraceae</taxon>
        <taxon>Eisenbergiella</taxon>
    </lineage>
</organism>
<feature type="transmembrane region" description="Helical" evidence="6">
    <location>
        <begin position="332"/>
        <end position="349"/>
    </location>
</feature>
<evidence type="ECO:0000256" key="6">
    <source>
        <dbReference type="SAM" id="Phobius"/>
    </source>
</evidence>
<dbReference type="PANTHER" id="PTHR30250">
    <property type="entry name" value="PST FAMILY PREDICTED COLANIC ACID TRANSPORTER"/>
    <property type="match status" value="1"/>
</dbReference>
<comment type="subcellular location">
    <subcellularLocation>
        <location evidence="1">Cell membrane</location>
        <topology evidence="1">Multi-pass membrane protein</topology>
    </subcellularLocation>
</comment>
<feature type="transmembrane region" description="Helical" evidence="6">
    <location>
        <begin position="80"/>
        <end position="102"/>
    </location>
</feature>
<dbReference type="GO" id="GO:0005886">
    <property type="term" value="C:plasma membrane"/>
    <property type="evidence" value="ECO:0007669"/>
    <property type="project" value="UniProtKB-SubCell"/>
</dbReference>